<dbReference type="InterPro" id="IPR025031">
    <property type="entry name" value="DUF3919"/>
</dbReference>
<accession>A0A2S7FAT8</accession>
<evidence type="ECO:0000313" key="5">
    <source>
        <dbReference type="Proteomes" id="UP000515243"/>
    </source>
</evidence>
<dbReference type="OrthoDB" id="2630321at2"/>
<evidence type="ECO:0000256" key="1">
    <source>
        <dbReference type="SAM" id="Phobius"/>
    </source>
</evidence>
<evidence type="ECO:0000313" key="3">
    <source>
        <dbReference type="EMBL" id="QMW92448.1"/>
    </source>
</evidence>
<protein>
    <submittedName>
        <fullName evidence="3">DUF3919 family protein</fullName>
    </submittedName>
</protein>
<feature type="transmembrane region" description="Helical" evidence="1">
    <location>
        <begin position="12"/>
        <end position="32"/>
    </location>
</feature>
<gene>
    <name evidence="2" type="ORF">AWN73_13250</name>
    <name evidence="3" type="ORF">FF104_16285</name>
</gene>
<evidence type="ECO:0000313" key="4">
    <source>
        <dbReference type="Proteomes" id="UP000238081"/>
    </source>
</evidence>
<reference evidence="2 4" key="1">
    <citation type="submission" date="2016-01" db="EMBL/GenBank/DDBJ databases">
        <title>Characterization of the Clostridium difficile lineages that are prevalent in Hong Kong and China.</title>
        <authorList>
            <person name="Kwok J.S.-L."/>
            <person name="Lam W.-Y."/>
            <person name="Ip M."/>
            <person name="Chan T.-F."/>
            <person name="Hawkey P.M."/>
            <person name="Tsui S.K.-W."/>
        </authorList>
    </citation>
    <scope>NUCLEOTIDE SEQUENCE [LARGE SCALE GENOMIC DNA]</scope>
    <source>
        <strain evidence="2 4">300064</strain>
    </source>
</reference>
<proteinExistence type="predicted"/>
<reference evidence="3 5" key="2">
    <citation type="submission" date="2019-05" db="EMBL/GenBank/DDBJ databases">
        <authorList>
            <person name="Schori C."/>
            <person name="Ahrens C."/>
        </authorList>
    </citation>
    <scope>NUCLEOTIDE SEQUENCE [LARGE SCALE GENOMIC DNA]</scope>
    <source>
        <strain evidence="3 5">DSM 10702</strain>
    </source>
</reference>
<dbReference type="Proteomes" id="UP000515243">
    <property type="component" value="Chromosome 1"/>
</dbReference>
<dbReference type="KEGG" id="cbut:ATN24_03065"/>
<organism evidence="2 4">
    <name type="scientific">Clostridium butyricum</name>
    <dbReference type="NCBI Taxonomy" id="1492"/>
    <lineage>
        <taxon>Bacteria</taxon>
        <taxon>Bacillati</taxon>
        <taxon>Bacillota</taxon>
        <taxon>Clostridia</taxon>
        <taxon>Eubacteriales</taxon>
        <taxon>Clostridiaceae</taxon>
        <taxon>Clostridium</taxon>
    </lineage>
</organism>
<evidence type="ECO:0000313" key="2">
    <source>
        <dbReference type="EMBL" id="PPV14952.1"/>
    </source>
</evidence>
<dbReference type="RefSeq" id="WP_003410998.1">
    <property type="nucleotide sequence ID" value="NZ_AP019716.1"/>
</dbReference>
<dbReference type="Pfam" id="PF13057">
    <property type="entry name" value="DUF3919"/>
    <property type="match status" value="1"/>
</dbReference>
<name>A0A2S7FAT8_CLOBU</name>
<keyword evidence="1" id="KW-0472">Membrane</keyword>
<dbReference type="GeneID" id="92945763"/>
<keyword evidence="1" id="KW-1133">Transmembrane helix</keyword>
<dbReference type="EMBL" id="LRDH01000104">
    <property type="protein sequence ID" value="PPV14952.1"/>
    <property type="molecule type" value="Genomic_DNA"/>
</dbReference>
<keyword evidence="1" id="KW-0812">Transmembrane</keyword>
<dbReference type="Proteomes" id="UP000238081">
    <property type="component" value="Unassembled WGS sequence"/>
</dbReference>
<sequence length="278" mass="32551">MKKINLRVKISGIYIVMLLICIIIINLNYSFLYNKVIIINDKDEVVKKINMSIPIKVEISNERWGEYFFEDETSIQQIWNSINEITKDSSVDDNYDSEVSDIKINGTIYYLNGTKDNFEISNKLSLNNNTYNDKYKIPLINSLKNKLLGYLYSTSNIVKIINSNNEIIIIDRNKNIKELDKSHKENIENTINDSLKLENNKEIINLLKSKTEALYHIKIYLDNDKDNLSKVKCSNLVNIDVYENDFFVVQYMGDENGRHIYFRGKLNDVCKKIFINEL</sequence>
<dbReference type="AlphaFoldDB" id="A0A2S7FAT8"/>
<dbReference type="EMBL" id="CP040626">
    <property type="protein sequence ID" value="QMW92448.1"/>
    <property type="molecule type" value="Genomic_DNA"/>
</dbReference>